<dbReference type="InterPro" id="IPR044730">
    <property type="entry name" value="RNase_H-like_dom_plant"/>
</dbReference>
<dbReference type="InterPro" id="IPR002156">
    <property type="entry name" value="RNaseH_domain"/>
</dbReference>
<dbReference type="EMBL" id="JAJAGQ010000011">
    <property type="protein sequence ID" value="KAJ8550152.1"/>
    <property type="molecule type" value="Genomic_DNA"/>
</dbReference>
<dbReference type="SUPFAM" id="SSF53098">
    <property type="entry name" value="Ribonuclease H-like"/>
    <property type="match status" value="1"/>
</dbReference>
<dbReference type="InterPro" id="IPR012337">
    <property type="entry name" value="RNaseH-like_sf"/>
</dbReference>
<keyword evidence="3" id="KW-1185">Reference proteome</keyword>
<gene>
    <name evidence="2" type="ORF">K7X08_033859</name>
</gene>
<organism evidence="2 3">
    <name type="scientific">Anisodus acutangulus</name>
    <dbReference type="NCBI Taxonomy" id="402998"/>
    <lineage>
        <taxon>Eukaryota</taxon>
        <taxon>Viridiplantae</taxon>
        <taxon>Streptophyta</taxon>
        <taxon>Embryophyta</taxon>
        <taxon>Tracheophyta</taxon>
        <taxon>Spermatophyta</taxon>
        <taxon>Magnoliopsida</taxon>
        <taxon>eudicotyledons</taxon>
        <taxon>Gunneridae</taxon>
        <taxon>Pentapetalae</taxon>
        <taxon>asterids</taxon>
        <taxon>lamiids</taxon>
        <taxon>Solanales</taxon>
        <taxon>Solanaceae</taxon>
        <taxon>Solanoideae</taxon>
        <taxon>Hyoscyameae</taxon>
        <taxon>Anisodus</taxon>
    </lineage>
</organism>
<comment type="caution">
    <text evidence="2">The sequence shown here is derived from an EMBL/GenBank/DDBJ whole genome shotgun (WGS) entry which is preliminary data.</text>
</comment>
<dbReference type="CDD" id="cd06222">
    <property type="entry name" value="RNase_H_like"/>
    <property type="match status" value="1"/>
</dbReference>
<dbReference type="Pfam" id="PF13456">
    <property type="entry name" value="RVT_3"/>
    <property type="match status" value="1"/>
</dbReference>
<dbReference type="PANTHER" id="PTHR47723:SF19">
    <property type="entry name" value="POLYNUCLEOTIDYL TRANSFERASE, RIBONUCLEASE H-LIKE SUPERFAMILY PROTEIN"/>
    <property type="match status" value="1"/>
</dbReference>
<proteinExistence type="predicted"/>
<dbReference type="GO" id="GO:0003676">
    <property type="term" value="F:nucleic acid binding"/>
    <property type="evidence" value="ECO:0007669"/>
    <property type="project" value="InterPro"/>
</dbReference>
<evidence type="ECO:0000313" key="3">
    <source>
        <dbReference type="Proteomes" id="UP001152561"/>
    </source>
</evidence>
<sequence>MERKKFSLYKMIQQAKMNIQNAIENAFPSNPLTFPWISYCHILIILKPYPRTIIVCWKFPIGGSCKLNTDGSFSSANTCAGIEGVLRNEEGDLVLDFSSSIQCNSNIEAGATAARQGMKIYIQKNYSNLTLESNSLILVKMINDNLSLNYNLNMIIKEIKQMKIQANIKVEHCFREANKVADYLAKHVVSSQRETFYDSYQQLSVGAKGPFQLNKSQIPSVRIQYDKANFFCKLNYIGSHIFARVE</sequence>
<dbReference type="GO" id="GO:0004523">
    <property type="term" value="F:RNA-DNA hybrid ribonuclease activity"/>
    <property type="evidence" value="ECO:0007669"/>
    <property type="project" value="InterPro"/>
</dbReference>
<protein>
    <recommendedName>
        <fullName evidence="1">RNase H type-1 domain-containing protein</fullName>
    </recommendedName>
</protein>
<dbReference type="Gene3D" id="3.30.420.10">
    <property type="entry name" value="Ribonuclease H-like superfamily/Ribonuclease H"/>
    <property type="match status" value="1"/>
</dbReference>
<dbReference type="PANTHER" id="PTHR47723">
    <property type="entry name" value="OS05G0353850 PROTEIN"/>
    <property type="match status" value="1"/>
</dbReference>
<dbReference type="Proteomes" id="UP001152561">
    <property type="component" value="Unassembled WGS sequence"/>
</dbReference>
<dbReference type="AlphaFoldDB" id="A0A9Q1M3Y5"/>
<dbReference type="InterPro" id="IPR036397">
    <property type="entry name" value="RNaseH_sf"/>
</dbReference>
<reference evidence="3" key="1">
    <citation type="journal article" date="2023" name="Proc. Natl. Acad. Sci. U.S.A.">
        <title>Genomic and structural basis for evolution of tropane alkaloid biosynthesis.</title>
        <authorList>
            <person name="Wanga Y.-J."/>
            <person name="Taina T."/>
            <person name="Yua J.-Y."/>
            <person name="Lia J."/>
            <person name="Xua B."/>
            <person name="Chenc J."/>
            <person name="D'Auriad J.C."/>
            <person name="Huanga J.-P."/>
            <person name="Huanga S.-X."/>
        </authorList>
    </citation>
    <scope>NUCLEOTIDE SEQUENCE [LARGE SCALE GENOMIC DNA]</scope>
    <source>
        <strain evidence="3">cv. KIB-2019</strain>
    </source>
</reference>
<evidence type="ECO:0000313" key="2">
    <source>
        <dbReference type="EMBL" id="KAJ8550152.1"/>
    </source>
</evidence>
<dbReference type="InterPro" id="IPR053151">
    <property type="entry name" value="RNase_H-like"/>
</dbReference>
<dbReference type="OrthoDB" id="1305444at2759"/>
<feature type="domain" description="RNase H type-1" evidence="1">
    <location>
        <begin position="68"/>
        <end position="187"/>
    </location>
</feature>
<evidence type="ECO:0000259" key="1">
    <source>
        <dbReference type="Pfam" id="PF13456"/>
    </source>
</evidence>
<name>A0A9Q1M3Y5_9SOLA</name>
<accession>A0A9Q1M3Y5</accession>